<sequence length="273" mass="30091">MNETYRVELAGDDAVVVRIARQEVPWFVDEAYLMTEARAVGVPTAEVLGLEHLDHDGRLLSFSVQQFLPGRSLGELVGELSAAELERLVLDAGEILARVHSVGLEDRGVRHVLRLPEEHEITRVAGIVREAFGSAEAAVVERGAEFLRRQVTTRAAPPVSLVHGDFCPKNLLIHDGAVVGIIDWEFAGRTAPAYDFAQWEVDAGEVLQDRLDLVRRGYARIADPESAEAGWTPPFAIDWALEKLGWKNPASPAQARRCLDVIARYTTPWTQGG</sequence>
<dbReference type="Proteomes" id="UP000295060">
    <property type="component" value="Unassembled WGS sequence"/>
</dbReference>
<dbReference type="Gene3D" id="3.90.1200.10">
    <property type="match status" value="1"/>
</dbReference>
<evidence type="ECO:0000313" key="2">
    <source>
        <dbReference type="EMBL" id="TDW93180.1"/>
    </source>
</evidence>
<dbReference type="PANTHER" id="PTHR21310:SF15">
    <property type="entry name" value="AMINOGLYCOSIDE PHOSPHOTRANSFERASE DOMAIN-CONTAINING PROTEIN"/>
    <property type="match status" value="1"/>
</dbReference>
<name>A0ABY2FJ83_9ACTN</name>
<dbReference type="Pfam" id="PF01636">
    <property type="entry name" value="APH"/>
    <property type="match status" value="1"/>
</dbReference>
<dbReference type="PANTHER" id="PTHR21310">
    <property type="entry name" value="AMINOGLYCOSIDE PHOSPHOTRANSFERASE-RELATED-RELATED"/>
    <property type="match status" value="1"/>
</dbReference>
<dbReference type="SUPFAM" id="SSF56112">
    <property type="entry name" value="Protein kinase-like (PK-like)"/>
    <property type="match status" value="1"/>
</dbReference>
<organism evidence="2 3">
    <name type="scientific">Kribbella pratensis</name>
    <dbReference type="NCBI Taxonomy" id="2512112"/>
    <lineage>
        <taxon>Bacteria</taxon>
        <taxon>Bacillati</taxon>
        <taxon>Actinomycetota</taxon>
        <taxon>Actinomycetes</taxon>
        <taxon>Propionibacteriales</taxon>
        <taxon>Kribbellaceae</taxon>
        <taxon>Kribbella</taxon>
    </lineage>
</organism>
<gene>
    <name evidence="2" type="ORF">EV137_0454</name>
</gene>
<comment type="caution">
    <text evidence="2">The sequence shown here is derived from an EMBL/GenBank/DDBJ whole genome shotgun (WGS) entry which is preliminary data.</text>
</comment>
<dbReference type="GO" id="GO:0016301">
    <property type="term" value="F:kinase activity"/>
    <property type="evidence" value="ECO:0007669"/>
    <property type="project" value="UniProtKB-KW"/>
</dbReference>
<dbReference type="EMBL" id="SODU01000001">
    <property type="protein sequence ID" value="TDW93180.1"/>
    <property type="molecule type" value="Genomic_DNA"/>
</dbReference>
<protein>
    <submittedName>
        <fullName evidence="2">Aminoglycoside phosphotransferase (APT) family kinase protein</fullName>
    </submittedName>
</protein>
<dbReference type="InterPro" id="IPR011009">
    <property type="entry name" value="Kinase-like_dom_sf"/>
</dbReference>
<dbReference type="InterPro" id="IPR002575">
    <property type="entry name" value="Aminoglycoside_PTrfase"/>
</dbReference>
<evidence type="ECO:0000313" key="3">
    <source>
        <dbReference type="Proteomes" id="UP000295060"/>
    </source>
</evidence>
<feature type="domain" description="Aminoglycoside phosphotransferase" evidence="1">
    <location>
        <begin position="2"/>
        <end position="197"/>
    </location>
</feature>
<keyword evidence="3" id="KW-1185">Reference proteome</keyword>
<proteinExistence type="predicted"/>
<reference evidence="2 3" key="1">
    <citation type="submission" date="2019-03" db="EMBL/GenBank/DDBJ databases">
        <title>Genomic Encyclopedia of Type Strains, Phase III (KMG-III): the genomes of soil and plant-associated and newly described type strains.</title>
        <authorList>
            <person name="Whitman W."/>
        </authorList>
    </citation>
    <scope>NUCLEOTIDE SEQUENCE [LARGE SCALE GENOMIC DNA]</scope>
    <source>
        <strain evidence="2 3">VKMAc-2574</strain>
    </source>
</reference>
<dbReference type="InterPro" id="IPR051678">
    <property type="entry name" value="AGP_Transferase"/>
</dbReference>
<keyword evidence="2" id="KW-0418">Kinase</keyword>
<accession>A0ABY2FJ83</accession>
<evidence type="ECO:0000259" key="1">
    <source>
        <dbReference type="Pfam" id="PF01636"/>
    </source>
</evidence>
<keyword evidence="2" id="KW-0808">Transferase</keyword>